<evidence type="ECO:0000313" key="2">
    <source>
        <dbReference type="EMBL" id="CAD7689570.1"/>
    </source>
</evidence>
<gene>
    <name evidence="2" type="ORF">NYPRO_LOCUS22364</name>
    <name evidence="3" type="ORF">NYPRO_LOCUS22367</name>
</gene>
<feature type="compositionally biased region" description="Basic and acidic residues" evidence="1">
    <location>
        <begin position="59"/>
        <end position="74"/>
    </location>
</feature>
<evidence type="ECO:0000313" key="3">
    <source>
        <dbReference type="EMBL" id="CAD7689573.1"/>
    </source>
</evidence>
<reference evidence="3" key="1">
    <citation type="submission" date="2020-12" db="EMBL/GenBank/DDBJ databases">
        <authorList>
            <consortium name="Molecular Ecology Group"/>
        </authorList>
    </citation>
    <scope>NUCLEOTIDE SEQUENCE</scope>
    <source>
        <strain evidence="3">TBG_1078</strain>
    </source>
</reference>
<protein>
    <submittedName>
        <fullName evidence="3">(raccoon dog) hypothetical protein</fullName>
    </submittedName>
</protein>
<organism evidence="3 4">
    <name type="scientific">Nyctereutes procyonoides</name>
    <name type="common">Raccoon dog</name>
    <name type="synonym">Canis procyonoides</name>
    <dbReference type="NCBI Taxonomy" id="34880"/>
    <lineage>
        <taxon>Eukaryota</taxon>
        <taxon>Metazoa</taxon>
        <taxon>Chordata</taxon>
        <taxon>Craniata</taxon>
        <taxon>Vertebrata</taxon>
        <taxon>Euteleostomi</taxon>
        <taxon>Mammalia</taxon>
        <taxon>Eutheria</taxon>
        <taxon>Laurasiatheria</taxon>
        <taxon>Carnivora</taxon>
        <taxon>Caniformia</taxon>
        <taxon>Canidae</taxon>
        <taxon>Nyctereutes</taxon>
    </lineage>
</organism>
<accession>A0A811ZLS3</accession>
<sequence length="117" mass="13498">MDAQVRNACAWGADSIALCRPPRLRIQAMSPRRERRVHRITECLVAEAKDERRYQVAGRLEDERERERGRDIGRGRSRLHAPGARRGTRSQVSRIAPWAKGRRQTSAPPRDPRSKHL</sequence>
<name>A0A811ZLS3_NYCPR</name>
<evidence type="ECO:0000256" key="1">
    <source>
        <dbReference type="SAM" id="MobiDB-lite"/>
    </source>
</evidence>
<dbReference type="EMBL" id="CAJHUB010000769">
    <property type="protein sequence ID" value="CAD7689570.1"/>
    <property type="molecule type" value="Genomic_DNA"/>
</dbReference>
<proteinExistence type="predicted"/>
<keyword evidence="4" id="KW-1185">Reference proteome</keyword>
<dbReference type="EMBL" id="CAJHUB010000769">
    <property type="protein sequence ID" value="CAD7689573.1"/>
    <property type="molecule type" value="Genomic_DNA"/>
</dbReference>
<comment type="caution">
    <text evidence="3">The sequence shown here is derived from an EMBL/GenBank/DDBJ whole genome shotgun (WGS) entry which is preliminary data.</text>
</comment>
<dbReference type="Proteomes" id="UP000645828">
    <property type="component" value="Unassembled WGS sequence"/>
</dbReference>
<dbReference type="AlphaFoldDB" id="A0A811ZLS3"/>
<feature type="region of interest" description="Disordered" evidence="1">
    <location>
        <begin position="59"/>
        <end position="117"/>
    </location>
</feature>
<evidence type="ECO:0000313" key="4">
    <source>
        <dbReference type="Proteomes" id="UP000645828"/>
    </source>
</evidence>